<keyword evidence="3 6" id="KW-0238">DNA-binding</keyword>
<dbReference type="InterPro" id="IPR036388">
    <property type="entry name" value="WH-like_DNA-bd_sf"/>
</dbReference>
<evidence type="ECO:0000259" key="5">
    <source>
        <dbReference type="PROSITE" id="PS50931"/>
    </source>
</evidence>
<dbReference type="FunFam" id="1.10.10.10:FF:000001">
    <property type="entry name" value="LysR family transcriptional regulator"/>
    <property type="match status" value="1"/>
</dbReference>
<dbReference type="EMBL" id="LT629690">
    <property type="protein sequence ID" value="SDE79046.1"/>
    <property type="molecule type" value="Genomic_DNA"/>
</dbReference>
<organism evidence="6 7">
    <name type="scientific">Terriglobus roseus</name>
    <dbReference type="NCBI Taxonomy" id="392734"/>
    <lineage>
        <taxon>Bacteria</taxon>
        <taxon>Pseudomonadati</taxon>
        <taxon>Acidobacteriota</taxon>
        <taxon>Terriglobia</taxon>
        <taxon>Terriglobales</taxon>
        <taxon>Acidobacteriaceae</taxon>
        <taxon>Terriglobus</taxon>
    </lineage>
</organism>
<dbReference type="Gene3D" id="3.40.190.10">
    <property type="entry name" value="Periplasmic binding protein-like II"/>
    <property type="match status" value="2"/>
</dbReference>
<accession>A0A1G7FT10</accession>
<reference evidence="6 7" key="1">
    <citation type="submission" date="2016-10" db="EMBL/GenBank/DDBJ databases">
        <authorList>
            <person name="de Groot N.N."/>
        </authorList>
    </citation>
    <scope>NUCLEOTIDE SEQUENCE [LARGE SCALE GENOMIC DNA]</scope>
    <source>
        <strain evidence="6 7">GAS232</strain>
    </source>
</reference>
<evidence type="ECO:0000313" key="6">
    <source>
        <dbReference type="EMBL" id="SDE79046.1"/>
    </source>
</evidence>
<comment type="similarity">
    <text evidence="1">Belongs to the LysR transcriptional regulatory family.</text>
</comment>
<dbReference type="Pfam" id="PF00126">
    <property type="entry name" value="HTH_1"/>
    <property type="match status" value="1"/>
</dbReference>
<dbReference type="SUPFAM" id="SSF46785">
    <property type="entry name" value="Winged helix' DNA-binding domain"/>
    <property type="match status" value="1"/>
</dbReference>
<dbReference type="GO" id="GO:0032993">
    <property type="term" value="C:protein-DNA complex"/>
    <property type="evidence" value="ECO:0007669"/>
    <property type="project" value="TreeGrafter"/>
</dbReference>
<dbReference type="AlphaFoldDB" id="A0A1G7FT10"/>
<dbReference type="SUPFAM" id="SSF53850">
    <property type="entry name" value="Periplasmic binding protein-like II"/>
    <property type="match status" value="1"/>
</dbReference>
<sequence length="299" mass="33910">MELRHLRYLVAVAEQQSFSRAAAHLHVSQSAISEQMADLEDEVGVRLLERGHRRTELTEPGKIFLEHARRVLEMSRTAVLEAQRAERGQVGTLRIGFFAGGVGDGFPALIRNFRDTHPGVELTLMEMHVTEQWRALQDGRIDLAFTRAPEPQMRRDIRYEVIQHDPMVAILPLNHPRASAKRLDVKDLSGERFVVSSRGTSPSVYDKVIELCMTAGFTPEIASVSTVWSSVILMVQSGEGVSILPYNRQQIGFRDLAFVPLKAKNAFVELCVCWTARRDRILLRNFREMAKEHVRTGRL</sequence>
<evidence type="ECO:0000256" key="4">
    <source>
        <dbReference type="ARBA" id="ARBA00023163"/>
    </source>
</evidence>
<keyword evidence="4" id="KW-0804">Transcription</keyword>
<name>A0A1G7FT10_9BACT</name>
<proteinExistence type="inferred from homology"/>
<dbReference type="Gene3D" id="1.10.10.10">
    <property type="entry name" value="Winged helix-like DNA-binding domain superfamily/Winged helix DNA-binding domain"/>
    <property type="match status" value="1"/>
</dbReference>
<dbReference type="PANTHER" id="PTHR30346:SF17">
    <property type="entry name" value="LYSR FAMILY TRANSCRIPTIONAL REGULATOR"/>
    <property type="match status" value="1"/>
</dbReference>
<dbReference type="InterPro" id="IPR036390">
    <property type="entry name" value="WH_DNA-bd_sf"/>
</dbReference>
<dbReference type="PANTHER" id="PTHR30346">
    <property type="entry name" value="TRANSCRIPTIONAL DUAL REGULATOR HCAR-RELATED"/>
    <property type="match status" value="1"/>
</dbReference>
<dbReference type="PRINTS" id="PR00039">
    <property type="entry name" value="HTHLYSR"/>
</dbReference>
<dbReference type="RefSeq" id="WP_083343704.1">
    <property type="nucleotide sequence ID" value="NZ_LT629690.1"/>
</dbReference>
<feature type="domain" description="HTH lysR-type" evidence="5">
    <location>
        <begin position="1"/>
        <end position="58"/>
    </location>
</feature>
<dbReference type="InterPro" id="IPR005119">
    <property type="entry name" value="LysR_subst-bd"/>
</dbReference>
<evidence type="ECO:0000256" key="3">
    <source>
        <dbReference type="ARBA" id="ARBA00023125"/>
    </source>
</evidence>
<evidence type="ECO:0000256" key="1">
    <source>
        <dbReference type="ARBA" id="ARBA00009437"/>
    </source>
</evidence>
<keyword evidence="7" id="KW-1185">Reference proteome</keyword>
<dbReference type="GO" id="GO:0003677">
    <property type="term" value="F:DNA binding"/>
    <property type="evidence" value="ECO:0007669"/>
    <property type="project" value="UniProtKB-KW"/>
</dbReference>
<dbReference type="GO" id="GO:0003700">
    <property type="term" value="F:DNA-binding transcription factor activity"/>
    <property type="evidence" value="ECO:0007669"/>
    <property type="project" value="InterPro"/>
</dbReference>
<protein>
    <submittedName>
        <fullName evidence="6">DNA-binding transcriptional regulator, LysR family</fullName>
    </submittedName>
</protein>
<dbReference type="PROSITE" id="PS50931">
    <property type="entry name" value="HTH_LYSR"/>
    <property type="match status" value="1"/>
</dbReference>
<dbReference type="OrthoDB" id="108771at2"/>
<evidence type="ECO:0000313" key="7">
    <source>
        <dbReference type="Proteomes" id="UP000182427"/>
    </source>
</evidence>
<dbReference type="Proteomes" id="UP000182427">
    <property type="component" value="Chromosome I"/>
</dbReference>
<dbReference type="InterPro" id="IPR000847">
    <property type="entry name" value="LysR_HTH_N"/>
</dbReference>
<dbReference type="Pfam" id="PF03466">
    <property type="entry name" value="LysR_substrate"/>
    <property type="match status" value="1"/>
</dbReference>
<gene>
    <name evidence="6" type="ORF">SAMN05444167_0440</name>
</gene>
<dbReference type="CDD" id="cd08414">
    <property type="entry name" value="PBP2_LTTR_aromatics_like"/>
    <property type="match status" value="1"/>
</dbReference>
<evidence type="ECO:0000256" key="2">
    <source>
        <dbReference type="ARBA" id="ARBA00023015"/>
    </source>
</evidence>
<keyword evidence="2" id="KW-0805">Transcription regulation</keyword>